<dbReference type="GO" id="GO:0070072">
    <property type="term" value="P:vacuolar proton-transporting V-type ATPase complex assembly"/>
    <property type="evidence" value="ECO:0007669"/>
    <property type="project" value="InterPro"/>
</dbReference>
<dbReference type="PANTHER" id="PTHR31996:SF2">
    <property type="entry name" value="COILED-COIL DOMAIN-CONTAINING PROTEIN 115"/>
    <property type="match status" value="1"/>
</dbReference>
<dbReference type="EMBL" id="JAAAJB010000391">
    <property type="protein sequence ID" value="KAG0256806.1"/>
    <property type="molecule type" value="Genomic_DNA"/>
</dbReference>
<feature type="compositionally biased region" description="Basic and acidic residues" evidence="2">
    <location>
        <begin position="175"/>
        <end position="184"/>
    </location>
</feature>
<feature type="compositionally biased region" description="Basic and acidic residues" evidence="2">
    <location>
        <begin position="96"/>
        <end position="108"/>
    </location>
</feature>
<evidence type="ECO:0000313" key="4">
    <source>
        <dbReference type="Proteomes" id="UP000807716"/>
    </source>
</evidence>
<reference evidence="3" key="1">
    <citation type="journal article" date="2020" name="Fungal Divers.">
        <title>Resolving the Mortierellaceae phylogeny through synthesis of multi-gene phylogenetics and phylogenomics.</title>
        <authorList>
            <person name="Vandepol N."/>
            <person name="Liber J."/>
            <person name="Desiro A."/>
            <person name="Na H."/>
            <person name="Kennedy M."/>
            <person name="Barry K."/>
            <person name="Grigoriev I.V."/>
            <person name="Miller A.N."/>
            <person name="O'Donnell K."/>
            <person name="Stajich J.E."/>
            <person name="Bonito G."/>
        </authorList>
    </citation>
    <scope>NUCLEOTIDE SEQUENCE</scope>
    <source>
        <strain evidence="3">BC1065</strain>
    </source>
</reference>
<dbReference type="OrthoDB" id="408631at2759"/>
<dbReference type="PANTHER" id="PTHR31996">
    <property type="entry name" value="COILED-COIL DOMAIN-CONTAINING PROTEIN 115"/>
    <property type="match status" value="1"/>
</dbReference>
<name>A0A9P6Q1V8_9FUNG</name>
<dbReference type="GO" id="GO:0051082">
    <property type="term" value="F:unfolded protein binding"/>
    <property type="evidence" value="ECO:0007669"/>
    <property type="project" value="TreeGrafter"/>
</dbReference>
<dbReference type="GO" id="GO:1990871">
    <property type="term" value="C:Vma12-Vma22 assembly complex"/>
    <property type="evidence" value="ECO:0007669"/>
    <property type="project" value="TreeGrafter"/>
</dbReference>
<accession>A0A9P6Q1V8</accession>
<feature type="region of interest" description="Disordered" evidence="2">
    <location>
        <begin position="156"/>
        <end position="184"/>
    </location>
</feature>
<organism evidence="3 4">
    <name type="scientific">Actinomortierella ambigua</name>
    <dbReference type="NCBI Taxonomy" id="1343610"/>
    <lineage>
        <taxon>Eukaryota</taxon>
        <taxon>Fungi</taxon>
        <taxon>Fungi incertae sedis</taxon>
        <taxon>Mucoromycota</taxon>
        <taxon>Mortierellomycotina</taxon>
        <taxon>Mortierellomycetes</taxon>
        <taxon>Mortierellales</taxon>
        <taxon>Mortierellaceae</taxon>
        <taxon>Actinomortierella</taxon>
    </lineage>
</organism>
<dbReference type="InterPro" id="IPR040357">
    <property type="entry name" value="Vma22/CCDC115"/>
</dbReference>
<dbReference type="AlphaFoldDB" id="A0A9P6Q1V8"/>
<dbReference type="Pfam" id="PF21730">
    <property type="entry name" value="Vma22_CCDC115"/>
    <property type="match status" value="2"/>
</dbReference>
<feature type="compositionally biased region" description="Basic and acidic residues" evidence="2">
    <location>
        <begin position="117"/>
        <end position="136"/>
    </location>
</feature>
<comment type="caution">
    <text evidence="3">The sequence shown here is derived from an EMBL/GenBank/DDBJ whole genome shotgun (WGS) entry which is preliminary data.</text>
</comment>
<proteinExistence type="predicted"/>
<evidence type="ECO:0000256" key="1">
    <source>
        <dbReference type="ARBA" id="ARBA00093634"/>
    </source>
</evidence>
<dbReference type="Proteomes" id="UP000807716">
    <property type="component" value="Unassembled WGS sequence"/>
</dbReference>
<protein>
    <recommendedName>
        <fullName evidence="1">Vacuolar ATPase assembly protein VMA22</fullName>
    </recommendedName>
</protein>
<gene>
    <name evidence="3" type="ORF">DFQ27_005487</name>
</gene>
<evidence type="ECO:0000256" key="2">
    <source>
        <dbReference type="SAM" id="MobiDB-lite"/>
    </source>
</evidence>
<feature type="region of interest" description="Disordered" evidence="2">
    <location>
        <begin position="96"/>
        <end position="144"/>
    </location>
</feature>
<sequence length="246" mass="27255">MDTATQLTTQEDVCARLDELVLEYMHLVDTHLNAMATMTKHLQEGREQIAQAKYIMGPRNVSSDCYDNRMKALVGLSVTEDGRTSLTEIPKEIHQLDQDQDHQTDGQEHGVVPNETSVDHQGLRRRGGGREERGGRAEGLSWDVSNATATRGAKIGAESAAAATDNGDDEDVDTQADKAEKKEASRDPLRWFGVFAPAPLRNAQSSFRGGLQDMSELMTIRLQLLAIERQIRTLEQRKTDVLPMVA</sequence>
<evidence type="ECO:0000313" key="3">
    <source>
        <dbReference type="EMBL" id="KAG0256806.1"/>
    </source>
</evidence>
<keyword evidence="4" id="KW-1185">Reference proteome</keyword>